<accession>B8IL11</accession>
<dbReference type="eggNOG" id="ENOG5032SHA">
    <property type="taxonomic scope" value="Bacteria"/>
</dbReference>
<dbReference type="OrthoDB" id="3034735at2"/>
<dbReference type="AlphaFoldDB" id="B8IL11"/>
<gene>
    <name evidence="1" type="ordered locus">Mnod_3276</name>
</gene>
<evidence type="ECO:0000313" key="2">
    <source>
        <dbReference type="Proteomes" id="UP000008207"/>
    </source>
</evidence>
<keyword evidence="2" id="KW-1185">Reference proteome</keyword>
<dbReference type="SUPFAM" id="SSF54909">
    <property type="entry name" value="Dimeric alpha+beta barrel"/>
    <property type="match status" value="1"/>
</dbReference>
<dbReference type="HOGENOM" id="CLU_089364_1_0_5"/>
<name>B8IL11_METNO</name>
<dbReference type="EMBL" id="CP001349">
    <property type="protein sequence ID" value="ACL58199.1"/>
    <property type="molecule type" value="Genomic_DNA"/>
</dbReference>
<dbReference type="Proteomes" id="UP000008207">
    <property type="component" value="Chromosome"/>
</dbReference>
<proteinExistence type="predicted"/>
<dbReference type="InterPro" id="IPR011008">
    <property type="entry name" value="Dimeric_a/b-barrel"/>
</dbReference>
<reference evidence="1 2" key="1">
    <citation type="submission" date="2009-01" db="EMBL/GenBank/DDBJ databases">
        <title>Complete sequence of chromosome of Methylobacterium nodulans ORS 2060.</title>
        <authorList>
            <consortium name="US DOE Joint Genome Institute"/>
            <person name="Lucas S."/>
            <person name="Copeland A."/>
            <person name="Lapidus A."/>
            <person name="Glavina del Rio T."/>
            <person name="Dalin E."/>
            <person name="Tice H."/>
            <person name="Bruce D."/>
            <person name="Goodwin L."/>
            <person name="Pitluck S."/>
            <person name="Sims D."/>
            <person name="Brettin T."/>
            <person name="Detter J.C."/>
            <person name="Han C."/>
            <person name="Larimer F."/>
            <person name="Land M."/>
            <person name="Hauser L."/>
            <person name="Kyrpides N."/>
            <person name="Ivanova N."/>
            <person name="Marx C.J."/>
            <person name="Richardson P."/>
        </authorList>
    </citation>
    <scope>NUCLEOTIDE SEQUENCE [LARGE SCALE GENOMIC DNA]</scope>
    <source>
        <strain evidence="2">LMG 21967 / CNCM I-2342 / ORS 2060</strain>
    </source>
</reference>
<sequence length="247" mass="26663">MPRDAAPPAFPRGLLGEAALALWGGIDPAREAEFNDWYTHEHLPERIAIPGFLRARRYVESLTDPLLAGWRYFTLYEVENAGVLHSPAYLSALDHPTPRTLASLPLFRAMSRMGCAVTHSIARGMGGDLFVAELGPRAGEAERLRAWLATTVSSRVMEMSGALAAHLCENDAAATRAGVDVASYREVKTGTGRWLWLVEGAWTDPAQAMADCIRAIAEASAQGAEERVSLGMFRFLGSLTPGQLGAA</sequence>
<evidence type="ECO:0000313" key="1">
    <source>
        <dbReference type="EMBL" id="ACL58199.1"/>
    </source>
</evidence>
<protein>
    <submittedName>
        <fullName evidence="1">Uncharacterized protein</fullName>
    </submittedName>
</protein>
<dbReference type="KEGG" id="mno:Mnod_3276"/>
<organism evidence="1 2">
    <name type="scientific">Methylobacterium nodulans (strain LMG 21967 / CNCM I-2342 / ORS 2060)</name>
    <dbReference type="NCBI Taxonomy" id="460265"/>
    <lineage>
        <taxon>Bacteria</taxon>
        <taxon>Pseudomonadati</taxon>
        <taxon>Pseudomonadota</taxon>
        <taxon>Alphaproteobacteria</taxon>
        <taxon>Hyphomicrobiales</taxon>
        <taxon>Methylobacteriaceae</taxon>
        <taxon>Methylobacterium</taxon>
    </lineage>
</organism>
<dbReference type="STRING" id="460265.Mnod_3276"/>
<dbReference type="RefSeq" id="WP_015929862.1">
    <property type="nucleotide sequence ID" value="NC_011894.1"/>
</dbReference>